<evidence type="ECO:0000256" key="4">
    <source>
        <dbReference type="ARBA" id="ARBA00022989"/>
    </source>
</evidence>
<evidence type="ECO:0000313" key="9">
    <source>
        <dbReference type="EMBL" id="KAF7784000.1"/>
    </source>
</evidence>
<comment type="similarity">
    <text evidence="2 6">Belongs to the DP1 family.</text>
</comment>
<sequence>MLMLLLSHLISAWFAFLLPSYATFKALAHPPDNQQELQRWGMYWSVVGVFLAVEYAAEWLISWLPFYWEAKTLFLLFLALPQTQGSTYIYNNYLQPFFVQNESDFDAGIVQVQKNIVTFIQSRLAFFWEWLANIANKGQGVTSTNTTTNGQAPPNSAVQTVLGLWKSYGNSALSVLGYSTSTQSSAGNSNNGVPSPSASSAGAPSFPEPQHVY</sequence>
<comment type="subcellular location">
    <subcellularLocation>
        <location evidence="1 6">Membrane</location>
        <topology evidence="1 6">Multi-pass membrane protein</topology>
    </subcellularLocation>
</comment>
<dbReference type="PANTHER" id="PTHR12300">
    <property type="entry name" value="HVA22-LIKE PROTEINS"/>
    <property type="match status" value="1"/>
</dbReference>
<evidence type="ECO:0000256" key="8">
    <source>
        <dbReference type="SAM" id="SignalP"/>
    </source>
</evidence>
<dbReference type="Pfam" id="PF03134">
    <property type="entry name" value="TB2_DP1_HVA22"/>
    <property type="match status" value="1"/>
</dbReference>
<evidence type="ECO:0000256" key="5">
    <source>
        <dbReference type="ARBA" id="ARBA00023136"/>
    </source>
</evidence>
<dbReference type="AlphaFoldDB" id="A0A8H7KKK3"/>
<comment type="caution">
    <text evidence="9">The sequence shown here is derived from an EMBL/GenBank/DDBJ whole genome shotgun (WGS) entry which is preliminary data.</text>
</comment>
<gene>
    <name evidence="9" type="ORF">Agabi119p4_165</name>
</gene>
<evidence type="ECO:0000256" key="3">
    <source>
        <dbReference type="ARBA" id="ARBA00022692"/>
    </source>
</evidence>
<evidence type="ECO:0000256" key="2">
    <source>
        <dbReference type="ARBA" id="ARBA00008573"/>
    </source>
</evidence>
<keyword evidence="3 6" id="KW-0812">Transmembrane</keyword>
<feature type="signal peptide" evidence="8">
    <location>
        <begin position="1"/>
        <end position="28"/>
    </location>
</feature>
<dbReference type="EMBL" id="JABXXO010000001">
    <property type="protein sequence ID" value="KAF7784000.1"/>
    <property type="molecule type" value="Genomic_DNA"/>
</dbReference>
<evidence type="ECO:0000256" key="6">
    <source>
        <dbReference type="RuleBase" id="RU362006"/>
    </source>
</evidence>
<dbReference type="Proteomes" id="UP000629468">
    <property type="component" value="Unassembled WGS sequence"/>
</dbReference>
<name>A0A8H7KKK3_AGABI</name>
<comment type="caution">
    <text evidence="6">Lacks conserved residue(s) required for the propagation of feature annotation.</text>
</comment>
<dbReference type="InterPro" id="IPR004345">
    <property type="entry name" value="TB2_DP1_HVA22"/>
</dbReference>
<feature type="region of interest" description="Disordered" evidence="7">
    <location>
        <begin position="183"/>
        <end position="213"/>
    </location>
</feature>
<feature type="chain" id="PRO_5034239321" description="Protein YOP1" evidence="8">
    <location>
        <begin position="29"/>
        <end position="213"/>
    </location>
</feature>
<keyword evidence="4 6" id="KW-1133">Transmembrane helix</keyword>
<evidence type="ECO:0000256" key="7">
    <source>
        <dbReference type="SAM" id="MobiDB-lite"/>
    </source>
</evidence>
<proteinExistence type="inferred from homology"/>
<accession>A0A8H7KKK3</accession>
<organism evidence="9 10">
    <name type="scientific">Agaricus bisporus var. burnettii</name>
    <dbReference type="NCBI Taxonomy" id="192524"/>
    <lineage>
        <taxon>Eukaryota</taxon>
        <taxon>Fungi</taxon>
        <taxon>Dikarya</taxon>
        <taxon>Basidiomycota</taxon>
        <taxon>Agaricomycotina</taxon>
        <taxon>Agaricomycetes</taxon>
        <taxon>Agaricomycetidae</taxon>
        <taxon>Agaricales</taxon>
        <taxon>Agaricineae</taxon>
        <taxon>Agaricaceae</taxon>
        <taxon>Agaricus</taxon>
    </lineage>
</organism>
<protein>
    <recommendedName>
        <fullName evidence="6">Protein YOP1</fullName>
    </recommendedName>
</protein>
<dbReference type="PANTHER" id="PTHR12300:SF161">
    <property type="entry name" value="RECEPTOR EXPRESSION-ENHANCING PROTEIN"/>
    <property type="match status" value="1"/>
</dbReference>
<evidence type="ECO:0000313" key="10">
    <source>
        <dbReference type="Proteomes" id="UP000629468"/>
    </source>
</evidence>
<evidence type="ECO:0000256" key="1">
    <source>
        <dbReference type="ARBA" id="ARBA00004141"/>
    </source>
</evidence>
<feature type="transmembrane region" description="Helical" evidence="6">
    <location>
        <begin position="44"/>
        <end position="68"/>
    </location>
</feature>
<dbReference type="GO" id="GO:0016020">
    <property type="term" value="C:membrane"/>
    <property type="evidence" value="ECO:0007669"/>
    <property type="project" value="UniProtKB-SubCell"/>
</dbReference>
<keyword evidence="5 6" id="KW-0472">Membrane</keyword>
<keyword evidence="8" id="KW-0732">Signal</keyword>
<feature type="compositionally biased region" description="Low complexity" evidence="7">
    <location>
        <begin position="184"/>
        <end position="205"/>
    </location>
</feature>
<reference evidence="9 10" key="1">
    <citation type="journal article" name="Sci. Rep.">
        <title>Telomere-to-telomere assembled and centromere annotated genomes of the two main subspecies of the button mushroom Agaricus bisporus reveal especially polymorphic chromosome ends.</title>
        <authorList>
            <person name="Sonnenberg A.S.M."/>
            <person name="Sedaghat-Telgerd N."/>
            <person name="Lavrijssen B."/>
            <person name="Ohm R.A."/>
            <person name="Hendrickx P.M."/>
            <person name="Scholtmeijer K."/>
            <person name="Baars J.J.P."/>
            <person name="van Peer A."/>
        </authorList>
    </citation>
    <scope>NUCLEOTIDE SEQUENCE [LARGE SCALE GENOMIC DNA]</scope>
    <source>
        <strain evidence="9 10">H119_p4</strain>
    </source>
</reference>